<accession>A0A059AWR6</accession>
<dbReference type="STRING" id="71139.A0A059AWR6"/>
<evidence type="ECO:0000256" key="5">
    <source>
        <dbReference type="ARBA" id="ARBA00022801"/>
    </source>
</evidence>
<keyword evidence="5 9" id="KW-0378">Hydrolase</keyword>
<dbReference type="GO" id="GO:0004650">
    <property type="term" value="F:polygalacturonase activity"/>
    <property type="evidence" value="ECO:0007669"/>
    <property type="project" value="InterPro"/>
</dbReference>
<dbReference type="GO" id="GO:0071555">
    <property type="term" value="P:cell wall organization"/>
    <property type="evidence" value="ECO:0007669"/>
    <property type="project" value="UniProtKB-KW"/>
</dbReference>
<dbReference type="EMBL" id="KK198760">
    <property type="protein sequence ID" value="KCW58402.1"/>
    <property type="molecule type" value="Genomic_DNA"/>
</dbReference>
<dbReference type="InterPro" id="IPR011050">
    <property type="entry name" value="Pectin_lyase_fold/virulence"/>
</dbReference>
<dbReference type="KEGG" id="egr:104416419"/>
<comment type="similarity">
    <text evidence="2 9">Belongs to the glycosyl hydrolase 28 family.</text>
</comment>
<gene>
    <name evidence="11" type="ORF">EUGRSUZ_H01088</name>
</gene>
<dbReference type="Gramene" id="KCW58402">
    <property type="protein sequence ID" value="KCW58402"/>
    <property type="gene ID" value="EUGRSUZ_H01088"/>
</dbReference>
<dbReference type="OMA" id="HYHITEC"/>
<evidence type="ECO:0000256" key="7">
    <source>
        <dbReference type="ARBA" id="ARBA00023316"/>
    </source>
</evidence>
<feature type="signal peptide" evidence="10">
    <location>
        <begin position="1"/>
        <end position="29"/>
    </location>
</feature>
<dbReference type="SUPFAM" id="SSF51126">
    <property type="entry name" value="Pectin lyase-like"/>
    <property type="match status" value="1"/>
</dbReference>
<evidence type="ECO:0000256" key="6">
    <source>
        <dbReference type="ARBA" id="ARBA00023295"/>
    </source>
</evidence>
<evidence type="ECO:0000256" key="10">
    <source>
        <dbReference type="SAM" id="SignalP"/>
    </source>
</evidence>
<proteinExistence type="inferred from homology"/>
<dbReference type="FunCoup" id="A0A059AWR6">
    <property type="interactions" value="76"/>
</dbReference>
<dbReference type="PANTHER" id="PTHR31375">
    <property type="match status" value="1"/>
</dbReference>
<feature type="chain" id="PRO_5001567961" description="Exopolygalacturonase-like" evidence="10">
    <location>
        <begin position="30"/>
        <end position="420"/>
    </location>
</feature>
<reference evidence="11" key="1">
    <citation type="submission" date="2013-07" db="EMBL/GenBank/DDBJ databases">
        <title>The genome of Eucalyptus grandis.</title>
        <authorList>
            <person name="Schmutz J."/>
            <person name="Hayes R."/>
            <person name="Myburg A."/>
            <person name="Tuskan G."/>
            <person name="Grattapaglia D."/>
            <person name="Rokhsar D.S."/>
        </authorList>
    </citation>
    <scope>NUCLEOTIDE SEQUENCE</scope>
    <source>
        <tissue evidence="11">Leaf extractions</tissue>
    </source>
</reference>
<comment type="subcellular location">
    <subcellularLocation>
        <location evidence="1">Secreted</location>
        <location evidence="1">Cell wall</location>
    </subcellularLocation>
</comment>
<dbReference type="FunFam" id="2.160.20.10:FF:000004">
    <property type="entry name" value="Pectin lyase-like superfamily protein"/>
    <property type="match status" value="1"/>
</dbReference>
<dbReference type="eggNOG" id="ENOG502QV2R">
    <property type="taxonomic scope" value="Eukaryota"/>
</dbReference>
<evidence type="ECO:0000256" key="2">
    <source>
        <dbReference type="ARBA" id="ARBA00008834"/>
    </source>
</evidence>
<evidence type="ECO:0000256" key="3">
    <source>
        <dbReference type="ARBA" id="ARBA00022512"/>
    </source>
</evidence>
<evidence type="ECO:0000256" key="1">
    <source>
        <dbReference type="ARBA" id="ARBA00004191"/>
    </source>
</evidence>
<dbReference type="OrthoDB" id="187139at2759"/>
<name>A0A059AWR6_EUCGR</name>
<protein>
    <recommendedName>
        <fullName evidence="12">Exopolygalacturonase-like</fullName>
    </recommendedName>
</protein>
<evidence type="ECO:0000256" key="4">
    <source>
        <dbReference type="ARBA" id="ARBA00022525"/>
    </source>
</evidence>
<keyword evidence="10" id="KW-0732">Signal</keyword>
<keyword evidence="3" id="KW-0134">Cell wall</keyword>
<sequence length="420" mass="44059">MGTSGGITAGRAVALGLALLACLVTGGESRGPLYGEIGAARRGLVETGAAVFDVTQYGAKADGKTDNSMAFVKAWNAACHNSGPAKLVIPTGTFLSGPVVFQGPCEGSNPITVEVNGTIIASTDISEYSEDGWFSFELIDGLVLKGGIFDGQGQTAWPYNDCKHNKDCQHLPVSLKFNKVNNTVVDGVTSLNSKGFHFSITFSENFTGVNLNISAPDESPNTDGIHLSSSDRINISSSVIATGDDCLGIIQGATNVSVNEITCGPGHGISIGSLGKYPNEKDVIGVHVRNATLTNTTNGVRIKAFPGDRQLLASDIIFEDIVLNYVKNPIIIDQHYGSRKVTKPSSVKLSDVHFKNIRGTTVSEVAVLLQCSSSNPCEQVELSDIDLSFAGAASGSKNVTSLCENTKPTFIGTQNPPACL</sequence>
<keyword evidence="7" id="KW-0961">Cell wall biogenesis/degradation</keyword>
<evidence type="ECO:0000256" key="9">
    <source>
        <dbReference type="RuleBase" id="RU361169"/>
    </source>
</evidence>
<dbReference type="Pfam" id="PF00295">
    <property type="entry name" value="Glyco_hydro_28"/>
    <property type="match status" value="1"/>
</dbReference>
<evidence type="ECO:0000256" key="8">
    <source>
        <dbReference type="PROSITE-ProRule" id="PRU10052"/>
    </source>
</evidence>
<evidence type="ECO:0008006" key="12">
    <source>
        <dbReference type="Google" id="ProtNLM"/>
    </source>
</evidence>
<dbReference type="PROSITE" id="PS00502">
    <property type="entry name" value="POLYGALACTURONASE"/>
    <property type="match status" value="1"/>
</dbReference>
<dbReference type="GO" id="GO:0005975">
    <property type="term" value="P:carbohydrate metabolic process"/>
    <property type="evidence" value="ECO:0007669"/>
    <property type="project" value="InterPro"/>
</dbReference>
<keyword evidence="6 9" id="KW-0326">Glycosidase</keyword>
<feature type="active site" evidence="8">
    <location>
        <position position="267"/>
    </location>
</feature>
<organism evidence="11">
    <name type="scientific">Eucalyptus grandis</name>
    <name type="common">Flooded gum</name>
    <dbReference type="NCBI Taxonomy" id="71139"/>
    <lineage>
        <taxon>Eukaryota</taxon>
        <taxon>Viridiplantae</taxon>
        <taxon>Streptophyta</taxon>
        <taxon>Embryophyta</taxon>
        <taxon>Tracheophyta</taxon>
        <taxon>Spermatophyta</taxon>
        <taxon>Magnoliopsida</taxon>
        <taxon>eudicotyledons</taxon>
        <taxon>Gunneridae</taxon>
        <taxon>Pentapetalae</taxon>
        <taxon>rosids</taxon>
        <taxon>malvids</taxon>
        <taxon>Myrtales</taxon>
        <taxon>Myrtaceae</taxon>
        <taxon>Myrtoideae</taxon>
        <taxon>Eucalypteae</taxon>
        <taxon>Eucalyptus</taxon>
    </lineage>
</organism>
<keyword evidence="4" id="KW-0964">Secreted</keyword>
<dbReference type="InterPro" id="IPR000743">
    <property type="entry name" value="Glyco_hydro_28"/>
</dbReference>
<dbReference type="InParanoid" id="A0A059AWR6"/>
<dbReference type="Gene3D" id="2.160.20.10">
    <property type="entry name" value="Single-stranded right-handed beta-helix, Pectin lyase-like"/>
    <property type="match status" value="1"/>
</dbReference>
<evidence type="ECO:0000313" key="11">
    <source>
        <dbReference type="EMBL" id="KCW58402.1"/>
    </source>
</evidence>
<dbReference type="InterPro" id="IPR012334">
    <property type="entry name" value="Pectin_lyas_fold"/>
</dbReference>
<dbReference type="AlphaFoldDB" id="A0A059AWR6"/>